<evidence type="ECO:0000313" key="3">
    <source>
        <dbReference type="Proteomes" id="UP000078540"/>
    </source>
</evidence>
<feature type="compositionally biased region" description="Basic and acidic residues" evidence="1">
    <location>
        <begin position="1"/>
        <end position="41"/>
    </location>
</feature>
<feature type="compositionally biased region" description="Basic and acidic residues" evidence="1">
    <location>
        <begin position="75"/>
        <end position="84"/>
    </location>
</feature>
<proteinExistence type="predicted"/>
<evidence type="ECO:0000256" key="1">
    <source>
        <dbReference type="SAM" id="MobiDB-lite"/>
    </source>
</evidence>
<reference evidence="2 3" key="1">
    <citation type="submission" date="2015-09" db="EMBL/GenBank/DDBJ databases">
        <title>Atta colombica WGS genome.</title>
        <authorList>
            <person name="Nygaard S."/>
            <person name="Hu H."/>
            <person name="Boomsma J."/>
            <person name="Zhang G."/>
        </authorList>
    </citation>
    <scope>NUCLEOTIDE SEQUENCE [LARGE SCALE GENOMIC DNA]</scope>
    <source>
        <strain evidence="2">Treedump-2</strain>
        <tissue evidence="2">Whole body</tissue>
    </source>
</reference>
<feature type="region of interest" description="Disordered" evidence="1">
    <location>
        <begin position="1"/>
        <end position="125"/>
    </location>
</feature>
<accession>A0A195BUV8</accession>
<organism evidence="2 3">
    <name type="scientific">Atta colombica</name>
    <dbReference type="NCBI Taxonomy" id="520822"/>
    <lineage>
        <taxon>Eukaryota</taxon>
        <taxon>Metazoa</taxon>
        <taxon>Ecdysozoa</taxon>
        <taxon>Arthropoda</taxon>
        <taxon>Hexapoda</taxon>
        <taxon>Insecta</taxon>
        <taxon>Pterygota</taxon>
        <taxon>Neoptera</taxon>
        <taxon>Endopterygota</taxon>
        <taxon>Hymenoptera</taxon>
        <taxon>Apocrita</taxon>
        <taxon>Aculeata</taxon>
        <taxon>Formicoidea</taxon>
        <taxon>Formicidae</taxon>
        <taxon>Myrmicinae</taxon>
        <taxon>Atta</taxon>
    </lineage>
</organism>
<dbReference type="Proteomes" id="UP000078540">
    <property type="component" value="Unassembled WGS sequence"/>
</dbReference>
<evidence type="ECO:0000313" key="2">
    <source>
        <dbReference type="EMBL" id="KYM92404.1"/>
    </source>
</evidence>
<feature type="compositionally biased region" description="Low complexity" evidence="1">
    <location>
        <begin position="94"/>
        <end position="103"/>
    </location>
</feature>
<dbReference type="AlphaFoldDB" id="A0A195BUV8"/>
<dbReference type="EMBL" id="KQ976401">
    <property type="protein sequence ID" value="KYM92404.1"/>
    <property type="molecule type" value="Genomic_DNA"/>
</dbReference>
<gene>
    <name evidence="2" type="ORF">ALC53_00859</name>
</gene>
<name>A0A195BUV8_9HYME</name>
<protein>
    <submittedName>
        <fullName evidence="2">Uncharacterized protein</fullName>
    </submittedName>
</protein>
<keyword evidence="3" id="KW-1185">Reference proteome</keyword>
<sequence length="125" mass="14288">MRRGLSREWQKERKDDRDEKRKGRKEENVVEDGRRGQERGSRRTGRINKRNAPPSHLGHLYFAAPHGRKSSSVSERGDTMRSMREAGSAAGKGSRPPSSRSRPMLVINPFPGRYVYSNDRARSPN</sequence>